<proteinExistence type="predicted"/>
<dbReference type="GO" id="GO:0008170">
    <property type="term" value="F:N-methyltransferase activity"/>
    <property type="evidence" value="ECO:0007669"/>
    <property type="project" value="InterPro"/>
</dbReference>
<dbReference type="GO" id="GO:0007059">
    <property type="term" value="P:chromosome segregation"/>
    <property type="evidence" value="ECO:0007669"/>
    <property type="project" value="TreeGrafter"/>
</dbReference>
<dbReference type="InterPro" id="IPR050336">
    <property type="entry name" value="Chromosome_partition/occlusion"/>
</dbReference>
<dbReference type="SUPFAM" id="SSF53335">
    <property type="entry name" value="S-adenosyl-L-methionine-dependent methyltransferases"/>
    <property type="match status" value="1"/>
</dbReference>
<dbReference type="InterPro" id="IPR036086">
    <property type="entry name" value="ParB/Sulfiredoxin_sf"/>
</dbReference>
<evidence type="ECO:0000256" key="3">
    <source>
        <dbReference type="SAM" id="MobiDB-lite"/>
    </source>
</evidence>
<feature type="region of interest" description="Disordered" evidence="3">
    <location>
        <begin position="143"/>
        <end position="164"/>
    </location>
</feature>
<dbReference type="InterPro" id="IPR029063">
    <property type="entry name" value="SAM-dependent_MTases_sf"/>
</dbReference>
<feature type="domain" description="ParB-like N-terminal" evidence="4">
    <location>
        <begin position="14"/>
        <end position="99"/>
    </location>
</feature>
<evidence type="ECO:0000256" key="1">
    <source>
        <dbReference type="ARBA" id="ARBA00022603"/>
    </source>
</evidence>
<evidence type="ECO:0000313" key="5">
    <source>
        <dbReference type="EMBL" id="DAD91171.1"/>
    </source>
</evidence>
<dbReference type="InterPro" id="IPR001091">
    <property type="entry name" value="RM_Methyltransferase"/>
</dbReference>
<sequence>MGKNMDLDRKLQIVYRKVEDLIPYERNSRTHSEEQIEKVVASIKEFGWTNPILIDEEQGIIAGHGRLEAAKRLGMKEVPVLVLTGLTEAQKRAYIIADNKLALEAGWDEDLLKEELEWLTAHDYSSELTGYDEKEIQALLSFESEAESDEEDSEVVDEAESEQPEIKDAEIIPVPPVPKTRSKDIWILGVHRLMCGDSTNEADVARLMGGGRVNLYLTDPPYNVAYTGKTADALTIQNDKMDDESFRTFLHKAFKAADMVLLPGGVFYVWHADSEGFNFRGACRDVGWTVRECLIWSKNSMVLGRQDYQWKHEPCLYGWKEGAAHAWYSDRSQTTVLEFDKPVRNAAHPTMKPVDLFAYLIQNSSKEGDIVLDSFGGSGTTIIACEGLKRQACVMELDPAYCDVIIRRWQDATGQKAVREDGKTFDEIAV</sequence>
<dbReference type="Pfam" id="PF01555">
    <property type="entry name" value="N6_N4_Mtase"/>
    <property type="match status" value="1"/>
</dbReference>
<dbReference type="Pfam" id="PF02195">
    <property type="entry name" value="ParB_N"/>
    <property type="match status" value="1"/>
</dbReference>
<evidence type="ECO:0000256" key="2">
    <source>
        <dbReference type="ARBA" id="ARBA00022679"/>
    </source>
</evidence>
<dbReference type="SUPFAM" id="SSF110849">
    <property type="entry name" value="ParB/Sulfiredoxin"/>
    <property type="match status" value="1"/>
</dbReference>
<reference evidence="5" key="1">
    <citation type="journal article" date="2021" name="Proc. Natl. Acad. Sci. U.S.A.">
        <title>A Catalog of Tens of Thousands of Viruses from Human Metagenomes Reveals Hidden Associations with Chronic Diseases.</title>
        <authorList>
            <person name="Tisza M.J."/>
            <person name="Buck C.B."/>
        </authorList>
    </citation>
    <scope>NUCLEOTIDE SEQUENCE</scope>
    <source>
        <strain evidence="5">CtHaT25</strain>
    </source>
</reference>
<dbReference type="CDD" id="cd16403">
    <property type="entry name" value="ParB_N_like_MT"/>
    <property type="match status" value="1"/>
</dbReference>
<protein>
    <submittedName>
        <fullName evidence="5">Adenine specific DNA methyltransferase</fullName>
    </submittedName>
</protein>
<dbReference type="PANTHER" id="PTHR33375:SF1">
    <property type="entry name" value="CHROMOSOME-PARTITIONING PROTEIN PARB-RELATED"/>
    <property type="match status" value="1"/>
</dbReference>
<evidence type="ECO:0000259" key="4">
    <source>
        <dbReference type="SMART" id="SM00470"/>
    </source>
</evidence>
<dbReference type="Gene3D" id="3.40.50.150">
    <property type="entry name" value="Vaccinia Virus protein VP39"/>
    <property type="match status" value="1"/>
</dbReference>
<dbReference type="InterPro" id="IPR002941">
    <property type="entry name" value="DNA_methylase_N4/N6"/>
</dbReference>
<dbReference type="PIRSF" id="PIRSF036758">
    <property type="entry name" value="Aden_M_ParB"/>
    <property type="match status" value="1"/>
</dbReference>
<dbReference type="InterPro" id="IPR015840">
    <property type="entry name" value="DNA_MeTrfase_ParB"/>
</dbReference>
<organism evidence="5">
    <name type="scientific">Myoviridae sp. ctHaT25</name>
    <dbReference type="NCBI Taxonomy" id="2826635"/>
    <lineage>
        <taxon>Viruses</taxon>
        <taxon>Duplodnaviria</taxon>
        <taxon>Heunggongvirae</taxon>
        <taxon>Uroviricota</taxon>
        <taxon>Caudoviricetes</taxon>
    </lineage>
</organism>
<dbReference type="PRINTS" id="PR00508">
    <property type="entry name" value="S21N4MTFRASE"/>
</dbReference>
<keyword evidence="1 5" id="KW-0489">Methyltransferase</keyword>
<feature type="compositionally biased region" description="Acidic residues" evidence="3">
    <location>
        <begin position="144"/>
        <end position="163"/>
    </location>
</feature>
<dbReference type="InterPro" id="IPR003115">
    <property type="entry name" value="ParB_N"/>
</dbReference>
<dbReference type="Gene3D" id="3.90.1530.10">
    <property type="entry name" value="Conserved hypothetical protein from pyrococcus furiosus pfu- 392566-001, ParB domain"/>
    <property type="match status" value="1"/>
</dbReference>
<dbReference type="GO" id="GO:0032259">
    <property type="term" value="P:methylation"/>
    <property type="evidence" value="ECO:0007669"/>
    <property type="project" value="UniProtKB-KW"/>
</dbReference>
<name>A0A8S5NAS4_9CAUD</name>
<dbReference type="GO" id="GO:0003677">
    <property type="term" value="F:DNA binding"/>
    <property type="evidence" value="ECO:0007669"/>
    <property type="project" value="InterPro"/>
</dbReference>
<dbReference type="PANTHER" id="PTHR33375">
    <property type="entry name" value="CHROMOSOME-PARTITIONING PROTEIN PARB-RELATED"/>
    <property type="match status" value="1"/>
</dbReference>
<dbReference type="GO" id="GO:0045881">
    <property type="term" value="P:positive regulation of sporulation resulting in formation of a cellular spore"/>
    <property type="evidence" value="ECO:0007669"/>
    <property type="project" value="TreeGrafter"/>
</dbReference>
<dbReference type="SMART" id="SM00470">
    <property type="entry name" value="ParB"/>
    <property type="match status" value="1"/>
</dbReference>
<dbReference type="EMBL" id="BK015105">
    <property type="protein sequence ID" value="DAD91171.1"/>
    <property type="molecule type" value="Genomic_DNA"/>
</dbReference>
<accession>A0A8S5NAS4</accession>
<keyword evidence="2" id="KW-0808">Transferase</keyword>